<name>A0A5E4M270_9HEMI</name>
<dbReference type="PANTHER" id="PTHR22655:SF2">
    <property type="entry name" value="ATP-DEPENDENT RNA HELICASE TDRD12-RELATED"/>
    <property type="match status" value="1"/>
</dbReference>
<dbReference type="Pfam" id="PF00270">
    <property type="entry name" value="DEAD"/>
    <property type="match status" value="1"/>
</dbReference>
<keyword evidence="2" id="KW-0677">Repeat</keyword>
<keyword evidence="8" id="KW-0862">Zinc</keyword>
<feature type="domain" description="C3H1-type" evidence="9">
    <location>
        <begin position="448"/>
        <end position="476"/>
    </location>
</feature>
<dbReference type="InterPro" id="IPR011545">
    <property type="entry name" value="DEAD/DEAH_box_helicase_dom"/>
</dbReference>
<evidence type="ECO:0000256" key="1">
    <source>
        <dbReference type="ARBA" id="ARBA00012552"/>
    </source>
</evidence>
<dbReference type="Proteomes" id="UP000325440">
    <property type="component" value="Unassembled WGS sequence"/>
</dbReference>
<dbReference type="GO" id="GO:0042078">
    <property type="term" value="P:germ-line stem cell division"/>
    <property type="evidence" value="ECO:0007669"/>
    <property type="project" value="TreeGrafter"/>
</dbReference>
<dbReference type="GO" id="GO:0005524">
    <property type="term" value="F:ATP binding"/>
    <property type="evidence" value="ECO:0007669"/>
    <property type="project" value="UniProtKB-KW"/>
</dbReference>
<dbReference type="OrthoDB" id="249932at2759"/>
<dbReference type="GO" id="GO:0003724">
    <property type="term" value="F:RNA helicase activity"/>
    <property type="evidence" value="ECO:0007669"/>
    <property type="project" value="UniProtKB-EC"/>
</dbReference>
<dbReference type="SMART" id="SM00487">
    <property type="entry name" value="DEXDc"/>
    <property type="match status" value="1"/>
</dbReference>
<evidence type="ECO:0000256" key="7">
    <source>
        <dbReference type="ARBA" id="ARBA00047984"/>
    </source>
</evidence>
<evidence type="ECO:0000256" key="6">
    <source>
        <dbReference type="ARBA" id="ARBA00022840"/>
    </source>
</evidence>
<accession>A0A5E4M270</accession>
<proteinExistence type="predicted"/>
<evidence type="ECO:0000313" key="11">
    <source>
        <dbReference type="Proteomes" id="UP000325440"/>
    </source>
</evidence>
<keyword evidence="4" id="KW-0378">Hydrolase</keyword>
<dbReference type="GO" id="GO:0003676">
    <property type="term" value="F:nucleic acid binding"/>
    <property type="evidence" value="ECO:0007669"/>
    <property type="project" value="InterPro"/>
</dbReference>
<comment type="catalytic activity">
    <reaction evidence="7">
        <text>ATP + H2O = ADP + phosphate + H(+)</text>
        <dbReference type="Rhea" id="RHEA:13065"/>
        <dbReference type="ChEBI" id="CHEBI:15377"/>
        <dbReference type="ChEBI" id="CHEBI:15378"/>
        <dbReference type="ChEBI" id="CHEBI:30616"/>
        <dbReference type="ChEBI" id="CHEBI:43474"/>
        <dbReference type="ChEBI" id="CHEBI:456216"/>
        <dbReference type="EC" id="3.6.4.13"/>
    </reaction>
</comment>
<dbReference type="GO" id="GO:0016787">
    <property type="term" value="F:hydrolase activity"/>
    <property type="evidence" value="ECO:0007669"/>
    <property type="project" value="UniProtKB-KW"/>
</dbReference>
<keyword evidence="8" id="KW-0863">Zinc-finger</keyword>
<dbReference type="AlphaFoldDB" id="A0A5E4M270"/>
<dbReference type="Gene3D" id="3.40.50.300">
    <property type="entry name" value="P-loop containing nucleotide triphosphate hydrolases"/>
    <property type="match status" value="1"/>
</dbReference>
<dbReference type="InterPro" id="IPR027417">
    <property type="entry name" value="P-loop_NTPase"/>
</dbReference>
<evidence type="ECO:0000256" key="3">
    <source>
        <dbReference type="ARBA" id="ARBA00022741"/>
    </source>
</evidence>
<evidence type="ECO:0000256" key="5">
    <source>
        <dbReference type="ARBA" id="ARBA00022806"/>
    </source>
</evidence>
<dbReference type="SUPFAM" id="SSF52540">
    <property type="entry name" value="P-loop containing nucleoside triphosphate hydrolases"/>
    <property type="match status" value="1"/>
</dbReference>
<sequence length="499" mass="57939">MIPKIDLRKYGDLHGELKINYSSLPIYGPFERQLLSNWGQSKIDRDTVMALNIMNINRMAPVQQHSFFYLMNHYNTAIIGFSKGKSTAYLASIFSLILNNSNDNQTNNIGIRPKAIILSSSLGSCSDLEYLSKIFNNATHKTKQIKVVVAYSFISESKIIGTLLNGCDILITTPTTLVNIINKTKSLFHWKNLKHVVFDNIDLMLTSYEDQMPCLLSYLLKFKNKSNDIQFISSSVSWSKDIDNFLNQLFVKWQYIFGSHLEATRYMQIGFSLVQVQNDKLEKILEFLKNNIKYRKCVLLTSNTSELDIIYDYIKQNSSDIEVLLPGPLKCSFVYTVQKWYLPLEKNQLIFICSDEMMFDFYIDNADCLIHYDIPVEKSSFSIRFSVLQDPNNIFTEKERSSYIFLSDNSKDMIQLPKIVDIMQTFGRVEPILLKYTKIIKERLEELKKNSIFCYNIEKFGICPNSTTCKYRHVLLKENYKPNDNIPRLVYISLCLVKM</sequence>
<dbReference type="PROSITE" id="PS50103">
    <property type="entry name" value="ZF_C3H1"/>
    <property type="match status" value="1"/>
</dbReference>
<reference evidence="10 11" key="1">
    <citation type="submission" date="2019-08" db="EMBL/GenBank/DDBJ databases">
        <authorList>
            <person name="Alioto T."/>
            <person name="Alioto T."/>
            <person name="Gomez Garrido J."/>
        </authorList>
    </citation>
    <scope>NUCLEOTIDE SEQUENCE [LARGE SCALE GENOMIC DNA]</scope>
</reference>
<feature type="zinc finger region" description="C3H1-type" evidence="8">
    <location>
        <begin position="448"/>
        <end position="476"/>
    </location>
</feature>
<dbReference type="PANTHER" id="PTHR22655">
    <property type="entry name" value="ATP-DEPENDENT RNA HELICASE TDRD12-RELATED"/>
    <property type="match status" value="1"/>
</dbReference>
<keyword evidence="8" id="KW-0479">Metal-binding</keyword>
<dbReference type="InterPro" id="IPR000571">
    <property type="entry name" value="Znf_CCCH"/>
</dbReference>
<keyword evidence="5 10" id="KW-0347">Helicase</keyword>
<dbReference type="EMBL" id="CABPRJ010000025">
    <property type="protein sequence ID" value="VVC26105.1"/>
    <property type="molecule type" value="Genomic_DNA"/>
</dbReference>
<keyword evidence="11" id="KW-1185">Reference proteome</keyword>
<evidence type="ECO:0000256" key="8">
    <source>
        <dbReference type="PROSITE-ProRule" id="PRU00723"/>
    </source>
</evidence>
<keyword evidence="3" id="KW-0547">Nucleotide-binding</keyword>
<evidence type="ECO:0000256" key="2">
    <source>
        <dbReference type="ARBA" id="ARBA00022737"/>
    </source>
</evidence>
<evidence type="ECO:0000313" key="10">
    <source>
        <dbReference type="EMBL" id="VVC26105.1"/>
    </source>
</evidence>
<dbReference type="InterPro" id="IPR014001">
    <property type="entry name" value="Helicase_ATP-bd"/>
</dbReference>
<organism evidence="10 11">
    <name type="scientific">Cinara cedri</name>
    <dbReference type="NCBI Taxonomy" id="506608"/>
    <lineage>
        <taxon>Eukaryota</taxon>
        <taxon>Metazoa</taxon>
        <taxon>Ecdysozoa</taxon>
        <taxon>Arthropoda</taxon>
        <taxon>Hexapoda</taxon>
        <taxon>Insecta</taxon>
        <taxon>Pterygota</taxon>
        <taxon>Neoptera</taxon>
        <taxon>Paraneoptera</taxon>
        <taxon>Hemiptera</taxon>
        <taxon>Sternorrhyncha</taxon>
        <taxon>Aphidomorpha</taxon>
        <taxon>Aphidoidea</taxon>
        <taxon>Aphididae</taxon>
        <taxon>Lachninae</taxon>
        <taxon>Cinara</taxon>
    </lineage>
</organism>
<protein>
    <recommendedName>
        <fullName evidence="1">RNA helicase</fullName>
        <ecNumber evidence="1">3.6.4.13</ecNumber>
    </recommendedName>
</protein>
<evidence type="ECO:0000259" key="9">
    <source>
        <dbReference type="PROSITE" id="PS50103"/>
    </source>
</evidence>
<dbReference type="EC" id="3.6.4.13" evidence="1"/>
<keyword evidence="6 10" id="KW-0067">ATP-binding</keyword>
<gene>
    <name evidence="10" type="ORF">CINCED_3A001557</name>
</gene>
<dbReference type="GO" id="GO:0008270">
    <property type="term" value="F:zinc ion binding"/>
    <property type="evidence" value="ECO:0007669"/>
    <property type="project" value="UniProtKB-KW"/>
</dbReference>
<evidence type="ECO:0000256" key="4">
    <source>
        <dbReference type="ARBA" id="ARBA00022801"/>
    </source>
</evidence>